<dbReference type="Pfam" id="PF08239">
    <property type="entry name" value="SH3_3"/>
    <property type="match status" value="1"/>
</dbReference>
<comment type="catalytic activity">
    <reaction evidence="1">
        <text>Hydrolyzes the link between N-acetylmuramoyl residues and L-amino acid residues in certain cell-wall glycopeptides.</text>
        <dbReference type="EC" id="3.5.1.28"/>
    </reaction>
</comment>
<dbReference type="GO" id="GO:0071555">
    <property type="term" value="P:cell wall organization"/>
    <property type="evidence" value="ECO:0007669"/>
    <property type="project" value="UniProtKB-KW"/>
</dbReference>
<dbReference type="InterPro" id="IPR036505">
    <property type="entry name" value="Amidase/PGRP_sf"/>
</dbReference>
<accession>A0A317PMZ2</accession>
<dbReference type="GO" id="GO:0009254">
    <property type="term" value="P:peptidoglycan turnover"/>
    <property type="evidence" value="ECO:0007669"/>
    <property type="project" value="TreeGrafter"/>
</dbReference>
<reference evidence="6 7" key="1">
    <citation type="submission" date="2018-05" db="EMBL/GenBank/DDBJ databases">
        <title>Genomic Encyclopedia of Type Strains, Phase IV (KMG-IV): sequencing the most valuable type-strain genomes for metagenomic binning, comparative biology and taxonomic classification.</title>
        <authorList>
            <person name="Goeker M."/>
        </authorList>
    </citation>
    <scope>NUCLEOTIDE SEQUENCE [LARGE SCALE GENOMIC DNA]</scope>
    <source>
        <strain evidence="6 7">DSM 16791</strain>
    </source>
</reference>
<dbReference type="InterPro" id="IPR051206">
    <property type="entry name" value="NAMLAA_amidase_2"/>
</dbReference>
<dbReference type="Proteomes" id="UP000246352">
    <property type="component" value="Unassembled WGS sequence"/>
</dbReference>
<evidence type="ECO:0000259" key="5">
    <source>
        <dbReference type="SMART" id="SM00644"/>
    </source>
</evidence>
<keyword evidence="3" id="KW-0378">Hydrolase</keyword>
<evidence type="ECO:0000256" key="1">
    <source>
        <dbReference type="ARBA" id="ARBA00001561"/>
    </source>
</evidence>
<dbReference type="AlphaFoldDB" id="A0A317PMZ2"/>
<dbReference type="OrthoDB" id="9794842at2"/>
<dbReference type="RefSeq" id="WP_158284928.1">
    <property type="nucleotide sequence ID" value="NZ_QGTR01000002.1"/>
</dbReference>
<organism evidence="6 7">
    <name type="scientific">Hoeflea marina</name>
    <dbReference type="NCBI Taxonomy" id="274592"/>
    <lineage>
        <taxon>Bacteria</taxon>
        <taxon>Pseudomonadati</taxon>
        <taxon>Pseudomonadota</taxon>
        <taxon>Alphaproteobacteria</taxon>
        <taxon>Hyphomicrobiales</taxon>
        <taxon>Rhizobiaceae</taxon>
        <taxon>Hoeflea</taxon>
    </lineage>
</organism>
<name>A0A317PMZ2_9HYPH</name>
<evidence type="ECO:0000313" key="6">
    <source>
        <dbReference type="EMBL" id="PWW02136.1"/>
    </source>
</evidence>
<dbReference type="EMBL" id="QGTR01000002">
    <property type="protein sequence ID" value="PWW02136.1"/>
    <property type="molecule type" value="Genomic_DNA"/>
</dbReference>
<dbReference type="SMART" id="SM00644">
    <property type="entry name" value="Ami_2"/>
    <property type="match status" value="1"/>
</dbReference>
<dbReference type="CDD" id="cd06583">
    <property type="entry name" value="PGRP"/>
    <property type="match status" value="1"/>
</dbReference>
<dbReference type="GO" id="GO:0009253">
    <property type="term" value="P:peptidoglycan catabolic process"/>
    <property type="evidence" value="ECO:0007669"/>
    <property type="project" value="InterPro"/>
</dbReference>
<sequence>MLIHSHRLFAEGGAPVRFLQATHQGGTIRPRFLIMHYTAGGSAEATARYFAGSAARASAHLVIGRDGEIIQQVAFDRAAWHAGKSRWAGVTGLNSCSIGIELANWGLLSSGPKGHCSWTGAAVEPERVIFAAHRHTPERQQAWEIFPAPQWQAAVAAAQAIVAVYGIGEAGILGHDDIAPGRKIDPGPGFALDRFRAEVTGRGGDGAEEPEIFTVRSPSGLNLRSGPGLYHPARKLLADGARVQVIERQGQWWLVSEIVDGRADASGYVHSHWLQAG</sequence>
<keyword evidence="4" id="KW-0961">Cell wall biogenesis/degradation</keyword>
<evidence type="ECO:0000256" key="4">
    <source>
        <dbReference type="ARBA" id="ARBA00023316"/>
    </source>
</evidence>
<dbReference type="EC" id="3.5.1.28" evidence="2"/>
<dbReference type="GO" id="GO:0008745">
    <property type="term" value="F:N-acetylmuramoyl-L-alanine amidase activity"/>
    <property type="evidence" value="ECO:0007669"/>
    <property type="project" value="UniProtKB-EC"/>
</dbReference>
<dbReference type="Gene3D" id="3.40.80.10">
    <property type="entry name" value="Peptidoglycan recognition protein-like"/>
    <property type="match status" value="1"/>
</dbReference>
<dbReference type="SUPFAM" id="SSF55846">
    <property type="entry name" value="N-acetylmuramoyl-L-alanine amidase-like"/>
    <property type="match status" value="1"/>
</dbReference>
<dbReference type="InterPro" id="IPR002502">
    <property type="entry name" value="Amidase_domain"/>
</dbReference>
<dbReference type="PANTHER" id="PTHR30417">
    <property type="entry name" value="N-ACETYLMURAMOYL-L-ALANINE AMIDASE AMID"/>
    <property type="match status" value="1"/>
</dbReference>
<protein>
    <recommendedName>
        <fullName evidence="2">N-acetylmuramoyl-L-alanine amidase</fullName>
        <ecNumber evidence="2">3.5.1.28</ecNumber>
    </recommendedName>
</protein>
<evidence type="ECO:0000313" key="7">
    <source>
        <dbReference type="Proteomes" id="UP000246352"/>
    </source>
</evidence>
<dbReference type="Pfam" id="PF01510">
    <property type="entry name" value="Amidase_2"/>
    <property type="match status" value="1"/>
</dbReference>
<dbReference type="PANTHER" id="PTHR30417:SF1">
    <property type="entry name" value="N-ACETYLMURAMOYL-L-ALANINE AMIDASE AMID"/>
    <property type="match status" value="1"/>
</dbReference>
<evidence type="ECO:0000256" key="3">
    <source>
        <dbReference type="ARBA" id="ARBA00022801"/>
    </source>
</evidence>
<feature type="domain" description="N-acetylmuramoyl-L-alanine amidase" evidence="5">
    <location>
        <begin position="16"/>
        <end position="187"/>
    </location>
</feature>
<evidence type="ECO:0000256" key="2">
    <source>
        <dbReference type="ARBA" id="ARBA00011901"/>
    </source>
</evidence>
<dbReference type="Gene3D" id="2.30.30.40">
    <property type="entry name" value="SH3 Domains"/>
    <property type="match status" value="1"/>
</dbReference>
<keyword evidence="7" id="KW-1185">Reference proteome</keyword>
<dbReference type="InterPro" id="IPR003646">
    <property type="entry name" value="SH3-like_bac-type"/>
</dbReference>
<proteinExistence type="predicted"/>
<gene>
    <name evidence="6" type="ORF">DFR52_102804</name>
</gene>
<comment type="caution">
    <text evidence="6">The sequence shown here is derived from an EMBL/GenBank/DDBJ whole genome shotgun (WGS) entry which is preliminary data.</text>
</comment>